<evidence type="ECO:0000313" key="4">
    <source>
        <dbReference type="Proteomes" id="UP000694864"/>
    </source>
</evidence>
<keyword evidence="4" id="KW-1185">Reference proteome</keyword>
<dbReference type="RefSeq" id="XP_019085815.1">
    <property type="nucleotide sequence ID" value="XM_019230270.1"/>
</dbReference>
<dbReference type="GeneID" id="109126587"/>
<organism evidence="4 5">
    <name type="scientific">Camelina sativa</name>
    <name type="common">False flax</name>
    <name type="synonym">Myagrum sativum</name>
    <dbReference type="NCBI Taxonomy" id="90675"/>
    <lineage>
        <taxon>Eukaryota</taxon>
        <taxon>Viridiplantae</taxon>
        <taxon>Streptophyta</taxon>
        <taxon>Embryophyta</taxon>
        <taxon>Tracheophyta</taxon>
        <taxon>Spermatophyta</taxon>
        <taxon>Magnoliopsida</taxon>
        <taxon>eudicotyledons</taxon>
        <taxon>Gunneridae</taxon>
        <taxon>Pentapetalae</taxon>
        <taxon>rosids</taxon>
        <taxon>malvids</taxon>
        <taxon>Brassicales</taxon>
        <taxon>Brassicaceae</taxon>
        <taxon>Camelineae</taxon>
        <taxon>Camelina</taxon>
    </lineage>
</organism>
<evidence type="ECO:0000256" key="1">
    <source>
        <dbReference type="ARBA" id="ARBA00022729"/>
    </source>
</evidence>
<accession>A0ABM1QGC7</accession>
<feature type="signal peptide" evidence="2">
    <location>
        <begin position="1"/>
        <end position="24"/>
    </location>
</feature>
<dbReference type="Proteomes" id="UP000694864">
    <property type="component" value="Chromosome 9"/>
</dbReference>
<reference evidence="4" key="1">
    <citation type="journal article" date="2014" name="Nat. Commun.">
        <title>The emerging biofuel crop Camelina sativa retains a highly undifferentiated hexaploid genome structure.</title>
        <authorList>
            <person name="Kagale S."/>
            <person name="Koh C."/>
            <person name="Nixon J."/>
            <person name="Bollina V."/>
            <person name="Clarke W.E."/>
            <person name="Tuteja R."/>
            <person name="Spillane C."/>
            <person name="Robinson S.J."/>
            <person name="Links M.G."/>
            <person name="Clarke C."/>
            <person name="Higgins E.E."/>
            <person name="Huebert T."/>
            <person name="Sharpe A.G."/>
            <person name="Parkin I.A."/>
        </authorList>
    </citation>
    <scope>NUCLEOTIDE SEQUENCE [LARGE SCALE GENOMIC DNA]</scope>
    <source>
        <strain evidence="4">cv. DH55</strain>
    </source>
</reference>
<keyword evidence="1 2" id="KW-0732">Signal</keyword>
<proteinExistence type="predicted"/>
<gene>
    <name evidence="5" type="primary">LOC109126587</name>
</gene>
<evidence type="ECO:0000256" key="2">
    <source>
        <dbReference type="SAM" id="SignalP"/>
    </source>
</evidence>
<dbReference type="InterPro" id="IPR008502">
    <property type="entry name" value="Prolamin-like"/>
</dbReference>
<feature type="chain" id="PRO_5045547912" evidence="2">
    <location>
        <begin position="25"/>
        <end position="111"/>
    </location>
</feature>
<feature type="domain" description="Prolamin-like" evidence="3">
    <location>
        <begin position="52"/>
        <end position="97"/>
    </location>
</feature>
<protein>
    <submittedName>
        <fullName evidence="5">Uncharacterized protein LOC109126587</fullName>
    </submittedName>
</protein>
<reference evidence="5" key="2">
    <citation type="submission" date="2025-08" db="UniProtKB">
        <authorList>
            <consortium name="RefSeq"/>
        </authorList>
    </citation>
    <scope>IDENTIFICATION</scope>
    <source>
        <tissue evidence="5">Leaf</tissue>
    </source>
</reference>
<evidence type="ECO:0000313" key="5">
    <source>
        <dbReference type="RefSeq" id="XP_019085815.1"/>
    </source>
</evidence>
<evidence type="ECO:0000259" key="3">
    <source>
        <dbReference type="Pfam" id="PF05617"/>
    </source>
</evidence>
<dbReference type="Pfam" id="PF05617">
    <property type="entry name" value="Prolamin_like"/>
    <property type="match status" value="1"/>
</dbReference>
<sequence length="111" mass="12250">MQRILAMITIVSIIMLSMFIQTEGNDISLAPVEGNYLSPAPAPSPTSSENPCLHDVKAIPNCVKAVFHFRFKEVTKTCCAILLTVPDDCFLFLFPIPYVYHTLLSAACKNT</sequence>
<name>A0ABM1QGC7_CAMSA</name>